<dbReference type="InterPro" id="IPR001452">
    <property type="entry name" value="SH3_domain"/>
</dbReference>
<feature type="compositionally biased region" description="Polar residues" evidence="3">
    <location>
        <begin position="158"/>
        <end position="169"/>
    </location>
</feature>
<dbReference type="Pfam" id="PF14604">
    <property type="entry name" value="SH3_9"/>
    <property type="match status" value="1"/>
</dbReference>
<name>A0A7J5YSD5_DISMA</name>
<evidence type="ECO:0000256" key="1">
    <source>
        <dbReference type="ARBA" id="ARBA00022443"/>
    </source>
</evidence>
<feature type="domain" description="SH3" evidence="4">
    <location>
        <begin position="964"/>
        <end position="1023"/>
    </location>
</feature>
<feature type="region of interest" description="Disordered" evidence="3">
    <location>
        <begin position="105"/>
        <end position="135"/>
    </location>
</feature>
<dbReference type="Proteomes" id="UP000518266">
    <property type="component" value="Unassembled WGS sequence"/>
</dbReference>
<proteinExistence type="predicted"/>
<dbReference type="InterPro" id="IPR036028">
    <property type="entry name" value="SH3-like_dom_sf"/>
</dbReference>
<dbReference type="SUPFAM" id="SSF50044">
    <property type="entry name" value="SH3-domain"/>
    <property type="match status" value="4"/>
</dbReference>
<feature type="region of interest" description="Disordered" evidence="3">
    <location>
        <begin position="702"/>
        <end position="723"/>
    </location>
</feature>
<evidence type="ECO:0000256" key="3">
    <source>
        <dbReference type="SAM" id="MobiDB-lite"/>
    </source>
</evidence>
<feature type="domain" description="SH3" evidence="4">
    <location>
        <begin position="896"/>
        <end position="955"/>
    </location>
</feature>
<feature type="compositionally biased region" description="Polar residues" evidence="3">
    <location>
        <begin position="248"/>
        <end position="265"/>
    </location>
</feature>
<feature type="region of interest" description="Disordered" evidence="3">
    <location>
        <begin position="504"/>
        <end position="657"/>
    </location>
</feature>
<feature type="compositionally biased region" description="Pro residues" evidence="3">
    <location>
        <begin position="415"/>
        <end position="427"/>
    </location>
</feature>
<feature type="compositionally biased region" description="Polar residues" evidence="3">
    <location>
        <begin position="504"/>
        <end position="521"/>
    </location>
</feature>
<feature type="domain" description="SH3" evidence="4">
    <location>
        <begin position="798"/>
        <end position="857"/>
    </location>
</feature>
<evidence type="ECO:0000313" key="6">
    <source>
        <dbReference type="Proteomes" id="UP000518266"/>
    </source>
</evidence>
<feature type="compositionally biased region" description="Pro residues" evidence="3">
    <location>
        <begin position="601"/>
        <end position="618"/>
    </location>
</feature>
<gene>
    <name evidence="5" type="ORF">F7725_005837</name>
</gene>
<evidence type="ECO:0000313" key="5">
    <source>
        <dbReference type="EMBL" id="KAF3852482.1"/>
    </source>
</evidence>
<dbReference type="PANTHER" id="PTHR45929">
    <property type="entry name" value="JAK PATHWAY SIGNAL TRANSDUCTION ADAPTOR MOLECULE"/>
    <property type="match status" value="1"/>
</dbReference>
<dbReference type="SMART" id="SM00326">
    <property type="entry name" value="SH3"/>
    <property type="match status" value="4"/>
</dbReference>
<feature type="compositionally biased region" description="Polar residues" evidence="3">
    <location>
        <begin position="561"/>
        <end position="573"/>
    </location>
</feature>
<evidence type="ECO:0000259" key="4">
    <source>
        <dbReference type="PROSITE" id="PS50002"/>
    </source>
</evidence>
<dbReference type="InterPro" id="IPR050670">
    <property type="entry name" value="STAM"/>
</dbReference>
<dbReference type="PROSITE" id="PS50002">
    <property type="entry name" value="SH3"/>
    <property type="match status" value="4"/>
</dbReference>
<dbReference type="GO" id="GO:0043328">
    <property type="term" value="P:protein transport to vacuole involved in ubiquitin-dependent protein catabolic process via the multivesicular body sorting pathway"/>
    <property type="evidence" value="ECO:0007669"/>
    <property type="project" value="TreeGrafter"/>
</dbReference>
<sequence length="1162" mass="125303">MAEVRGEAEGEGPRDVRSQATAASPAALTAAAVLSNVRMCSERAAVSEGNLVLLTSAVFSCIILKEPNQIIYIQARTTSQSDPTRERRRPEITIVSAEPLASNDWFSGTSGLFPRPPQSGWSPSLQAVPQPPPSYDQVIQEKTQEEHIFKPTAAPRRTTCTSSSATQTEPVRKETSSIKPQKPPRPSLPKPVDRESLPESVTPADEKTGINTAVSTITEDQSESDVKQPNEAHTCIRSVTVHWDNPTKHLSANAGTASHSDSELTQRPVPLPRTKPRKQEVKVQTLVKISEHCDNIHSDAEVVSSNKYLKELLEVFAECEESCDIDNQSDEEIQGEDAGSEMNNNHSQRNIRARIQAFETPSEEGNEPAKPEPLPRRASIKPPVAAKPSVALKPQLSHSEPLINDYQNLSTIPQIPTPSPRPQPPKNPADLALKEELETLLSKSALKSSRPSVLTRANSVFEEDSPKVPPTPPVKPFKEPLKPNLNINNHNSAALVTENVYVDTPTNRPVRPQSTVDSNGGSFAKPSVTRRPTTIKVPSKTVSDNFQDSPPPLPAQKPVGSLNTSVNHRQSQPPLLRQGSLQVGPDSSIPPRKLTSSKTLPPRPPPAKIGPGRPPPPSLQATGRSHSASLEASPKPQAQTPQRKGPILPPRPNIGHRLYNKYTKNEVLLLLEEIDHNVFECQIGGTKGRVHKSCMKVITPLSSVSHTSQPQAASPAGPGGAGYELKVQAKHDFTPEGPGELGLRSGDVVTNVEMVDNDWYRGTCRGSTGFFPANYVNILSNSPKPQPERKARQPSAKVSGPRCVARFDFEGEGSQELSFSEGDVIQLKAYLGEEWARGQIASTTGVFPLNFVEVVEDLPPPPSQQKRQPIRIALPGMAASPSKHLEVAKPAQVSQPGVEWVVALYDFDGKTEGELSFQLGDSILISWHVDAEWSCGRLNGREGMFPRAFVESSSGPQSSNNQQSGASRARALFNFASDCDEELSLQAGDIITGLESVDDEWFLGDLRGKRALGVLDCLLDRGLVAIGPVHLGACVVSGGLNSATSTALTVVGLDLTGHDLHHLLADLTDLLGLGVGGLSDLVGALLCETHAEQTQKVAVGGLHVHMGFDHAHLVTGEVHAVEVGEAVLALDILSDEFELAEGHLVVLQISEAHLEHTSLKTI</sequence>
<accession>A0A7J5YSD5</accession>
<feature type="region of interest" description="Disordered" evidence="3">
    <location>
        <begin position="359"/>
        <end position="380"/>
    </location>
</feature>
<organism evidence="5 6">
    <name type="scientific">Dissostichus mawsoni</name>
    <name type="common">Antarctic cod</name>
    <dbReference type="NCBI Taxonomy" id="36200"/>
    <lineage>
        <taxon>Eukaryota</taxon>
        <taxon>Metazoa</taxon>
        <taxon>Chordata</taxon>
        <taxon>Craniata</taxon>
        <taxon>Vertebrata</taxon>
        <taxon>Euteleostomi</taxon>
        <taxon>Actinopterygii</taxon>
        <taxon>Neopterygii</taxon>
        <taxon>Teleostei</taxon>
        <taxon>Neoteleostei</taxon>
        <taxon>Acanthomorphata</taxon>
        <taxon>Eupercaria</taxon>
        <taxon>Perciformes</taxon>
        <taxon>Notothenioidei</taxon>
        <taxon>Nototheniidae</taxon>
        <taxon>Dissostichus</taxon>
    </lineage>
</organism>
<dbReference type="Gene3D" id="2.30.30.40">
    <property type="entry name" value="SH3 Domains"/>
    <property type="match status" value="4"/>
</dbReference>
<feature type="region of interest" description="Disordered" evidence="3">
    <location>
        <begin position="1"/>
        <end position="22"/>
    </location>
</feature>
<keyword evidence="6" id="KW-1185">Reference proteome</keyword>
<feature type="region of interest" description="Disordered" evidence="3">
    <location>
        <begin position="147"/>
        <end position="211"/>
    </location>
</feature>
<dbReference type="EMBL" id="JAAKFY010000009">
    <property type="protein sequence ID" value="KAF3852482.1"/>
    <property type="molecule type" value="Genomic_DNA"/>
</dbReference>
<feature type="compositionally biased region" description="Basic and acidic residues" evidence="3">
    <location>
        <begin position="1"/>
        <end position="17"/>
    </location>
</feature>
<dbReference type="AlphaFoldDB" id="A0A7J5YSD5"/>
<feature type="domain" description="SH3" evidence="4">
    <location>
        <begin position="722"/>
        <end position="781"/>
    </location>
</feature>
<keyword evidence="1 2" id="KW-0728">SH3 domain</keyword>
<feature type="region of interest" description="Disordered" evidence="3">
    <location>
        <begin position="247"/>
        <end position="279"/>
    </location>
</feature>
<dbReference type="OrthoDB" id="27823at2759"/>
<feature type="compositionally biased region" description="Polar residues" evidence="3">
    <location>
        <begin position="619"/>
        <end position="642"/>
    </location>
</feature>
<feature type="region of interest" description="Disordered" evidence="3">
    <location>
        <begin position="410"/>
        <end position="429"/>
    </location>
</feature>
<dbReference type="PANTHER" id="PTHR45929:SF2">
    <property type="entry name" value="SIGNAL TRANSDUCING ADAPTER MOLECULE 1"/>
    <property type="match status" value="1"/>
</dbReference>
<dbReference type="GO" id="GO:0033565">
    <property type="term" value="C:ESCRT-0 complex"/>
    <property type="evidence" value="ECO:0007669"/>
    <property type="project" value="TreeGrafter"/>
</dbReference>
<dbReference type="PRINTS" id="PR00499">
    <property type="entry name" value="P67PHOX"/>
</dbReference>
<protein>
    <recommendedName>
        <fullName evidence="4">SH3 domain-containing protein</fullName>
    </recommendedName>
</protein>
<comment type="caution">
    <text evidence="5">The sequence shown here is derived from an EMBL/GenBank/DDBJ whole genome shotgun (WGS) entry which is preliminary data.</text>
</comment>
<dbReference type="Pfam" id="PF00018">
    <property type="entry name" value="SH3_1"/>
    <property type="match status" value="3"/>
</dbReference>
<feature type="region of interest" description="Disordered" evidence="3">
    <location>
        <begin position="449"/>
        <end position="489"/>
    </location>
</feature>
<evidence type="ECO:0000256" key="2">
    <source>
        <dbReference type="PROSITE-ProRule" id="PRU00192"/>
    </source>
</evidence>
<feature type="compositionally biased region" description="Polar residues" evidence="3">
    <location>
        <begin position="449"/>
        <end position="458"/>
    </location>
</feature>
<reference evidence="5 6" key="1">
    <citation type="submission" date="2020-03" db="EMBL/GenBank/DDBJ databases">
        <title>Dissostichus mawsoni Genome sequencing and assembly.</title>
        <authorList>
            <person name="Park H."/>
        </authorList>
    </citation>
    <scope>NUCLEOTIDE SEQUENCE [LARGE SCALE GENOMIC DNA]</scope>
    <source>
        <strain evidence="5">DM0001</strain>
        <tissue evidence="5">Muscle</tissue>
    </source>
</reference>